<comment type="subcellular location">
    <subcellularLocation>
        <location evidence="1">Mitochondrion</location>
    </subcellularLocation>
</comment>
<comment type="function">
    <text evidence="6">Component of the mitochondrial ribosome (mitoribosome), a dedicated translation machinery responsible for the synthesis of mitochondrial genome-encoded proteins, including at least some of the essential transmembrane subunits of the mitochondrial respiratory chain. The mitoribosomes are attached to the mitochondrial inner membrane and translation products are cotranslationally integrated into the membrane.</text>
</comment>
<evidence type="ECO:0000256" key="4">
    <source>
        <dbReference type="ARBA" id="ARBA00023128"/>
    </source>
</evidence>
<dbReference type="GO" id="GO:0005739">
    <property type="term" value="C:mitochondrion"/>
    <property type="evidence" value="ECO:0007669"/>
    <property type="project" value="UniProtKB-SubCell"/>
</dbReference>
<proteinExistence type="inferred from homology"/>
<reference evidence="9" key="1">
    <citation type="journal article" date="2020" name="Stud. Mycol.">
        <title>101 Dothideomycetes genomes: a test case for predicting lifestyles and emergence of pathogens.</title>
        <authorList>
            <person name="Haridas S."/>
            <person name="Albert R."/>
            <person name="Binder M."/>
            <person name="Bloem J."/>
            <person name="Labutti K."/>
            <person name="Salamov A."/>
            <person name="Andreopoulos B."/>
            <person name="Baker S."/>
            <person name="Barry K."/>
            <person name="Bills G."/>
            <person name="Bluhm B."/>
            <person name="Cannon C."/>
            <person name="Castanera R."/>
            <person name="Culley D."/>
            <person name="Daum C."/>
            <person name="Ezra D."/>
            <person name="Gonzalez J."/>
            <person name="Henrissat B."/>
            <person name="Kuo A."/>
            <person name="Liang C."/>
            <person name="Lipzen A."/>
            <person name="Lutzoni F."/>
            <person name="Magnuson J."/>
            <person name="Mondo S."/>
            <person name="Nolan M."/>
            <person name="Ohm R."/>
            <person name="Pangilinan J."/>
            <person name="Park H.-J."/>
            <person name="Ramirez L."/>
            <person name="Alfaro M."/>
            <person name="Sun H."/>
            <person name="Tritt A."/>
            <person name="Yoshinaga Y."/>
            <person name="Zwiers L.-H."/>
            <person name="Turgeon B."/>
            <person name="Goodwin S."/>
            <person name="Spatafora J."/>
            <person name="Crous P."/>
            <person name="Grigoriev I."/>
        </authorList>
    </citation>
    <scope>NUCLEOTIDE SEQUENCE</scope>
    <source>
        <strain evidence="9">HMLAC05119</strain>
    </source>
</reference>
<evidence type="ECO:0000313" key="9">
    <source>
        <dbReference type="EMBL" id="KAF1911793.1"/>
    </source>
</evidence>
<dbReference type="GO" id="GO:1990904">
    <property type="term" value="C:ribonucleoprotein complex"/>
    <property type="evidence" value="ECO:0007669"/>
    <property type="project" value="UniProtKB-KW"/>
</dbReference>
<accession>A0A6A5Q8M9</accession>
<dbReference type="InterPro" id="IPR036967">
    <property type="entry name" value="Ribosomal_uS11_sf"/>
</dbReference>
<dbReference type="FunFam" id="3.30.420.80:FF:000011">
    <property type="entry name" value="37S ribosomal protein S18, mitochondrial"/>
    <property type="match status" value="1"/>
</dbReference>
<evidence type="ECO:0000313" key="10">
    <source>
        <dbReference type="Proteomes" id="UP000800096"/>
    </source>
</evidence>
<keyword evidence="3" id="KW-0689">Ribosomal protein</keyword>
<evidence type="ECO:0000256" key="3">
    <source>
        <dbReference type="ARBA" id="ARBA00022980"/>
    </source>
</evidence>
<dbReference type="AlphaFoldDB" id="A0A6A5Q8M9"/>
<dbReference type="HAMAP" id="MF_01310">
    <property type="entry name" value="Ribosomal_uS11"/>
    <property type="match status" value="1"/>
</dbReference>
<gene>
    <name evidence="9" type="ORF">BDU57DRAFT_523798</name>
</gene>
<dbReference type="InterPro" id="IPR001971">
    <property type="entry name" value="Ribosomal_uS11"/>
</dbReference>
<evidence type="ECO:0000256" key="7">
    <source>
        <dbReference type="ARBA" id="ARBA00070326"/>
    </source>
</evidence>
<evidence type="ECO:0000256" key="6">
    <source>
        <dbReference type="ARBA" id="ARBA00037226"/>
    </source>
</evidence>
<organism evidence="9 10">
    <name type="scientific">Ampelomyces quisqualis</name>
    <name type="common">Powdery mildew agent</name>
    <dbReference type="NCBI Taxonomy" id="50730"/>
    <lineage>
        <taxon>Eukaryota</taxon>
        <taxon>Fungi</taxon>
        <taxon>Dikarya</taxon>
        <taxon>Ascomycota</taxon>
        <taxon>Pezizomycotina</taxon>
        <taxon>Dothideomycetes</taxon>
        <taxon>Pleosporomycetidae</taxon>
        <taxon>Pleosporales</taxon>
        <taxon>Pleosporineae</taxon>
        <taxon>Phaeosphaeriaceae</taxon>
        <taxon>Ampelomyces</taxon>
    </lineage>
</organism>
<dbReference type="Proteomes" id="UP000800096">
    <property type="component" value="Unassembled WGS sequence"/>
</dbReference>
<dbReference type="GO" id="GO:0003735">
    <property type="term" value="F:structural constituent of ribosome"/>
    <property type="evidence" value="ECO:0007669"/>
    <property type="project" value="InterPro"/>
</dbReference>
<sequence>MSQHTALRAFRTFTSHVRPLHASLPRARCLSHTASSGAPPPPPNDNAPGNKQAQELDSLMSNVGAGFRRASLSNIIPGNLQALQNLVMREWEEDDKHKLHIYAHKHNTHITLSKPNRDALISVSCGNVGFRKAGRGTYDAGYQLAAFVMSRIQDKGLLPQIKKLELVYRGFGPGREAVTKALLGNEGKNIRNLIVKLSDSTRLKFGGVRSKKPRRLG</sequence>
<dbReference type="Pfam" id="PF00411">
    <property type="entry name" value="Ribosomal_S11"/>
    <property type="match status" value="1"/>
</dbReference>
<evidence type="ECO:0000256" key="2">
    <source>
        <dbReference type="ARBA" id="ARBA00006194"/>
    </source>
</evidence>
<comment type="similarity">
    <text evidence="2">Belongs to the universal ribosomal protein uS11 family.</text>
</comment>
<dbReference type="GO" id="GO:0005840">
    <property type="term" value="C:ribosome"/>
    <property type="evidence" value="ECO:0007669"/>
    <property type="project" value="UniProtKB-KW"/>
</dbReference>
<dbReference type="Gene3D" id="3.30.420.80">
    <property type="entry name" value="Ribosomal protein S11"/>
    <property type="match status" value="1"/>
</dbReference>
<name>A0A6A5Q8M9_AMPQU</name>
<evidence type="ECO:0000256" key="5">
    <source>
        <dbReference type="ARBA" id="ARBA00023274"/>
    </source>
</evidence>
<dbReference type="OrthoDB" id="1654884at2759"/>
<keyword evidence="10" id="KW-1185">Reference proteome</keyword>
<protein>
    <recommendedName>
        <fullName evidence="7">Small ribosomal subunit protein uS11m</fullName>
    </recommendedName>
</protein>
<feature type="region of interest" description="Disordered" evidence="8">
    <location>
        <begin position="31"/>
        <end position="51"/>
    </location>
</feature>
<dbReference type="EMBL" id="ML979142">
    <property type="protein sequence ID" value="KAF1911793.1"/>
    <property type="molecule type" value="Genomic_DNA"/>
</dbReference>
<evidence type="ECO:0000256" key="8">
    <source>
        <dbReference type="SAM" id="MobiDB-lite"/>
    </source>
</evidence>
<dbReference type="PANTHER" id="PTHR11759">
    <property type="entry name" value="40S RIBOSOMAL PROTEIN S14/30S RIBOSOMAL PROTEIN S11"/>
    <property type="match status" value="1"/>
</dbReference>
<keyword evidence="4" id="KW-0496">Mitochondrion</keyword>
<dbReference type="GO" id="GO:0006412">
    <property type="term" value="P:translation"/>
    <property type="evidence" value="ECO:0007669"/>
    <property type="project" value="InterPro"/>
</dbReference>
<dbReference type="SUPFAM" id="SSF53137">
    <property type="entry name" value="Translational machinery components"/>
    <property type="match status" value="1"/>
</dbReference>
<evidence type="ECO:0000256" key="1">
    <source>
        <dbReference type="ARBA" id="ARBA00004173"/>
    </source>
</evidence>
<keyword evidence="5" id="KW-0687">Ribonucleoprotein</keyword>